<evidence type="ECO:0000256" key="1">
    <source>
        <dbReference type="SAM" id="MobiDB-lite"/>
    </source>
</evidence>
<dbReference type="EMBL" id="JAVRRJ010000002">
    <property type="protein sequence ID" value="KAK5088717.1"/>
    <property type="molecule type" value="Genomic_DNA"/>
</dbReference>
<evidence type="ECO:0000313" key="3">
    <source>
        <dbReference type="Proteomes" id="UP001309876"/>
    </source>
</evidence>
<dbReference type="AlphaFoldDB" id="A0AAN7T328"/>
<dbReference type="Proteomes" id="UP001309876">
    <property type="component" value="Unassembled WGS sequence"/>
</dbReference>
<feature type="region of interest" description="Disordered" evidence="1">
    <location>
        <begin position="74"/>
        <end position="101"/>
    </location>
</feature>
<organism evidence="2 3">
    <name type="scientific">Lithohypha guttulata</name>
    <dbReference type="NCBI Taxonomy" id="1690604"/>
    <lineage>
        <taxon>Eukaryota</taxon>
        <taxon>Fungi</taxon>
        <taxon>Dikarya</taxon>
        <taxon>Ascomycota</taxon>
        <taxon>Pezizomycotina</taxon>
        <taxon>Eurotiomycetes</taxon>
        <taxon>Chaetothyriomycetidae</taxon>
        <taxon>Chaetothyriales</taxon>
        <taxon>Trichomeriaceae</taxon>
        <taxon>Lithohypha</taxon>
    </lineage>
</organism>
<accession>A0AAN7T328</accession>
<feature type="compositionally biased region" description="Low complexity" evidence="1">
    <location>
        <begin position="90"/>
        <end position="100"/>
    </location>
</feature>
<name>A0AAN7T328_9EURO</name>
<comment type="caution">
    <text evidence="2">The sequence shown here is derived from an EMBL/GenBank/DDBJ whole genome shotgun (WGS) entry which is preliminary data.</text>
</comment>
<evidence type="ECO:0000313" key="2">
    <source>
        <dbReference type="EMBL" id="KAK5088717.1"/>
    </source>
</evidence>
<keyword evidence="3" id="KW-1185">Reference proteome</keyword>
<sequence>MLSFFASDNLEQQYGDNVDLTEYRALNNGVRRYTANSYICGNCGRDMDRETPCTLRSTRSYSFPLADFLPHLESSSSARTDASDIDESPPDSTTSESTSTAAGASIIELPDELLLLVCNQLESVDLELFSRAWTRIGGASGIVSRFNIVRNRELICFCLKKGLGNANLGVGVKVQMRGRYGSIGSEFDLLSEQAFNEFKIRRSVQGLPFTHWLPLPISRKHYGKVKPLIEPCLKELSEAAKFRAFAPLDVVYCFMNDIVVRLSSQAEAGYVHSSLIHASEKAIESYFHLFHLLLCLAVEDRGRVVAANRTIKNFLVEGKTSKAHVPNLGYLLIACLIADVDVTGDLLKAIVRETVIRNVVWTLDKKGANMSELAYMEANTISRYRLQKTFDASKTSYRLLMFLNLFRRTINRGTGQNRKSLNQLREELFDAHGAPPKGVAERFAGEVRALQKVENFPGFLTVMGLAPPCASQFTTFLRNCVEESMTRKYSVWGISQAKALTLRQQVDHDVVVRKGHKPEWTSAGSMPVTFFPNSSGYSGSTKGRDGRS</sequence>
<gene>
    <name evidence="2" type="ORF">LTR05_002938</name>
</gene>
<proteinExistence type="predicted"/>
<reference evidence="2 3" key="1">
    <citation type="submission" date="2023-08" db="EMBL/GenBank/DDBJ databases">
        <title>Black Yeasts Isolated from many extreme environments.</title>
        <authorList>
            <person name="Coleine C."/>
            <person name="Stajich J.E."/>
            <person name="Selbmann L."/>
        </authorList>
    </citation>
    <scope>NUCLEOTIDE SEQUENCE [LARGE SCALE GENOMIC DNA]</scope>
    <source>
        <strain evidence="2 3">CCFEE 5910</strain>
    </source>
</reference>
<protein>
    <submittedName>
        <fullName evidence="2">Uncharacterized protein</fullName>
    </submittedName>
</protein>